<feature type="domain" description="Peptidase M10 metallopeptidase" evidence="6">
    <location>
        <begin position="28"/>
        <end position="90"/>
    </location>
</feature>
<keyword evidence="4" id="KW-0862">Zinc</keyword>
<keyword evidence="1" id="KW-0645">Protease</keyword>
<evidence type="ECO:0000313" key="7">
    <source>
        <dbReference type="Proteomes" id="UP000887578"/>
    </source>
</evidence>
<evidence type="ECO:0000259" key="6">
    <source>
        <dbReference type="Pfam" id="PF00413"/>
    </source>
</evidence>
<dbReference type="AlphaFoldDB" id="A0A914QHD9"/>
<dbReference type="Gene3D" id="3.40.390.10">
    <property type="entry name" value="Collagenase (Catalytic Domain)"/>
    <property type="match status" value="1"/>
</dbReference>
<reference evidence="8" key="1">
    <citation type="submission" date="2022-11" db="UniProtKB">
        <authorList>
            <consortium name="WormBaseParasite"/>
        </authorList>
    </citation>
    <scope>IDENTIFICATION</scope>
</reference>
<keyword evidence="7" id="KW-1185">Reference proteome</keyword>
<evidence type="ECO:0000256" key="4">
    <source>
        <dbReference type="ARBA" id="ARBA00022833"/>
    </source>
</evidence>
<organism evidence="7 8">
    <name type="scientific">Panagrolaimus davidi</name>
    <dbReference type="NCBI Taxonomy" id="227884"/>
    <lineage>
        <taxon>Eukaryota</taxon>
        <taxon>Metazoa</taxon>
        <taxon>Ecdysozoa</taxon>
        <taxon>Nematoda</taxon>
        <taxon>Chromadorea</taxon>
        <taxon>Rhabditida</taxon>
        <taxon>Tylenchina</taxon>
        <taxon>Panagrolaimomorpha</taxon>
        <taxon>Panagrolaimoidea</taxon>
        <taxon>Panagrolaimidae</taxon>
        <taxon>Panagrolaimus</taxon>
    </lineage>
</organism>
<dbReference type="GO" id="GO:0006508">
    <property type="term" value="P:proteolysis"/>
    <property type="evidence" value="ECO:0007669"/>
    <property type="project" value="UniProtKB-KW"/>
</dbReference>
<evidence type="ECO:0000256" key="3">
    <source>
        <dbReference type="ARBA" id="ARBA00022801"/>
    </source>
</evidence>
<dbReference type="GO" id="GO:0004222">
    <property type="term" value="F:metalloendopeptidase activity"/>
    <property type="evidence" value="ECO:0007669"/>
    <property type="project" value="InterPro"/>
</dbReference>
<dbReference type="WBParaSite" id="PDA_v2.g31013.t1">
    <property type="protein sequence ID" value="PDA_v2.g31013.t1"/>
    <property type="gene ID" value="PDA_v2.g31013"/>
</dbReference>
<keyword evidence="3" id="KW-0378">Hydrolase</keyword>
<dbReference type="InterPro" id="IPR024079">
    <property type="entry name" value="MetalloPept_cat_dom_sf"/>
</dbReference>
<proteinExistence type="predicted"/>
<dbReference type="SUPFAM" id="SSF55486">
    <property type="entry name" value="Metalloproteases ('zincins'), catalytic domain"/>
    <property type="match status" value="1"/>
</dbReference>
<evidence type="ECO:0000256" key="1">
    <source>
        <dbReference type="ARBA" id="ARBA00022670"/>
    </source>
</evidence>
<sequence>MLFNIFVSLFLFQVANVNAAPASEKAQKWLKPILTYSIFNSPKTLSFNDTKESFRYAFNQWSPIAQKRFEEIPWNETNASDIKIIFNDFNGASVGHALSDGEIWIIDQRIFKKYIPGERIDPQKKDITLIAMVHIQSILIWNNVINGNDYSVTQNFNGIYILPTVIKRNQL</sequence>
<accession>A0A914QHD9</accession>
<dbReference type="Proteomes" id="UP000887578">
    <property type="component" value="Unplaced"/>
</dbReference>
<evidence type="ECO:0000256" key="2">
    <source>
        <dbReference type="ARBA" id="ARBA00022723"/>
    </source>
</evidence>
<dbReference type="Pfam" id="PF00413">
    <property type="entry name" value="Peptidase_M10"/>
    <property type="match status" value="1"/>
</dbReference>
<keyword evidence="5" id="KW-0732">Signal</keyword>
<evidence type="ECO:0000256" key="5">
    <source>
        <dbReference type="SAM" id="SignalP"/>
    </source>
</evidence>
<dbReference type="GO" id="GO:0031012">
    <property type="term" value="C:extracellular matrix"/>
    <property type="evidence" value="ECO:0007669"/>
    <property type="project" value="InterPro"/>
</dbReference>
<evidence type="ECO:0000313" key="8">
    <source>
        <dbReference type="WBParaSite" id="PDA_v2.g31013.t1"/>
    </source>
</evidence>
<feature type="chain" id="PRO_5037310087" evidence="5">
    <location>
        <begin position="20"/>
        <end position="171"/>
    </location>
</feature>
<dbReference type="GO" id="GO:0008270">
    <property type="term" value="F:zinc ion binding"/>
    <property type="evidence" value="ECO:0007669"/>
    <property type="project" value="InterPro"/>
</dbReference>
<name>A0A914QHD9_9BILA</name>
<dbReference type="InterPro" id="IPR001818">
    <property type="entry name" value="Pept_M10_metallopeptidase"/>
</dbReference>
<keyword evidence="2" id="KW-0479">Metal-binding</keyword>
<feature type="signal peptide" evidence="5">
    <location>
        <begin position="1"/>
        <end position="19"/>
    </location>
</feature>
<protein>
    <submittedName>
        <fullName evidence="8">Peptidase M10 metallopeptidase domain-containing protein</fullName>
    </submittedName>
</protein>